<keyword evidence="3" id="KW-0732">Signal</keyword>
<evidence type="ECO:0000256" key="1">
    <source>
        <dbReference type="SAM" id="MobiDB-lite"/>
    </source>
</evidence>
<evidence type="ECO:0000256" key="3">
    <source>
        <dbReference type="SAM" id="SignalP"/>
    </source>
</evidence>
<feature type="transmembrane region" description="Helical" evidence="2">
    <location>
        <begin position="279"/>
        <end position="304"/>
    </location>
</feature>
<feature type="signal peptide" evidence="3">
    <location>
        <begin position="1"/>
        <end position="31"/>
    </location>
</feature>
<feature type="region of interest" description="Disordered" evidence="1">
    <location>
        <begin position="400"/>
        <end position="427"/>
    </location>
</feature>
<sequence length="449" mass="50728">MDKTVLLKRTDNMLFIKQVLCLNLFIACLLADNNEDKIYTDVYSVNHPFLRQDGECKKSGILFHYIRLLGEGCQSDSKKPIFLDGNISFLWIDLQRRCTGKINCNMENFALPTLYFRCATDSRDVLASHFDVAYSCIPSTGDSVYNVNINKTVINTDLGKSKYLIYNDLSNDSNHIVCTIKAIENKNISIQLLYVDWNMAPKCDDSQENVSVGNTVYTCKNSTHIMSEQTFQTEAKIEMFKQRGLVWIKFKVKIAHNLICKIEAIVINKIKEKPSDTKVLNIPIIVVPVVVLIILLVVCGLLLYRLCYARKCDNDQTGERHKSTHEYGDYSTINENYMTSPTTTESQGAYYDVDTEMLLLQSNSSLTANTNLQKEPNTSATNLYQVTLTNDDQTYAEVNKKPKSSQTQVQVNASSSQVSSSEDSSVKGGNVYANLAHLQDKKETDNIYN</sequence>
<reference evidence="5" key="1">
    <citation type="submission" date="2025-08" db="UniProtKB">
        <authorList>
            <consortium name="RefSeq"/>
        </authorList>
    </citation>
    <scope>IDENTIFICATION</scope>
</reference>
<evidence type="ECO:0000313" key="5">
    <source>
        <dbReference type="RefSeq" id="XP_055888522.1"/>
    </source>
</evidence>
<dbReference type="GeneID" id="106074461"/>
<keyword evidence="2" id="KW-1133">Transmembrane helix</keyword>
<feature type="chain" id="PRO_5040983816" evidence="3">
    <location>
        <begin position="32"/>
        <end position="449"/>
    </location>
</feature>
<proteinExistence type="predicted"/>
<protein>
    <submittedName>
        <fullName evidence="5">Uncharacterized protein LOC106074461 isoform X1</fullName>
    </submittedName>
</protein>
<keyword evidence="2" id="KW-0472">Membrane</keyword>
<dbReference type="PROSITE" id="PS51257">
    <property type="entry name" value="PROKAR_LIPOPROTEIN"/>
    <property type="match status" value="1"/>
</dbReference>
<dbReference type="OrthoDB" id="10352251at2759"/>
<gene>
    <name evidence="5" type="primary">LOC106074461</name>
</gene>
<evidence type="ECO:0000256" key="2">
    <source>
        <dbReference type="SAM" id="Phobius"/>
    </source>
</evidence>
<organism evidence="4 5">
    <name type="scientific">Biomphalaria glabrata</name>
    <name type="common">Bloodfluke planorb</name>
    <name type="synonym">Freshwater snail</name>
    <dbReference type="NCBI Taxonomy" id="6526"/>
    <lineage>
        <taxon>Eukaryota</taxon>
        <taxon>Metazoa</taxon>
        <taxon>Spiralia</taxon>
        <taxon>Lophotrochozoa</taxon>
        <taxon>Mollusca</taxon>
        <taxon>Gastropoda</taxon>
        <taxon>Heterobranchia</taxon>
        <taxon>Euthyneura</taxon>
        <taxon>Panpulmonata</taxon>
        <taxon>Hygrophila</taxon>
        <taxon>Lymnaeoidea</taxon>
        <taxon>Planorbidae</taxon>
        <taxon>Biomphalaria</taxon>
    </lineage>
</organism>
<feature type="compositionally biased region" description="Low complexity" evidence="1">
    <location>
        <begin position="404"/>
        <end position="423"/>
    </location>
</feature>
<keyword evidence="4" id="KW-1185">Reference proteome</keyword>
<keyword evidence="2" id="KW-0812">Transmembrane</keyword>
<accession>A0A9W3AMN5</accession>
<dbReference type="AlphaFoldDB" id="A0A9W3AMN5"/>
<evidence type="ECO:0000313" key="4">
    <source>
        <dbReference type="Proteomes" id="UP001165740"/>
    </source>
</evidence>
<dbReference type="Proteomes" id="UP001165740">
    <property type="component" value="Chromosome 6"/>
</dbReference>
<dbReference type="RefSeq" id="XP_055888522.1">
    <property type="nucleotide sequence ID" value="XM_056032547.1"/>
</dbReference>
<name>A0A9W3AMN5_BIOGL</name>